<feature type="region of interest" description="Disordered" evidence="1">
    <location>
        <begin position="1"/>
        <end position="22"/>
    </location>
</feature>
<sequence length="191" mass="21657">MAAATANLAAKPPATTVPPSSFPLTTIHVPTPLLRFTISEIAHYSPIQPLPDLQPWATISPSQKMQICTSDAFRELLQQHTIHFAPVTKQHLHHHATSVSQQPSRWRREESSTKFLNHCNYGTSITSLLQRQITNQSCTFDLLSYRNREHTTAFSIITLCRRVIPTAPQQSQPRTIADSRQLHLLTHRERI</sequence>
<organism evidence="2 3">
    <name type="scientific">Vigna unguiculata</name>
    <name type="common">Cowpea</name>
    <dbReference type="NCBI Taxonomy" id="3917"/>
    <lineage>
        <taxon>Eukaryota</taxon>
        <taxon>Viridiplantae</taxon>
        <taxon>Streptophyta</taxon>
        <taxon>Embryophyta</taxon>
        <taxon>Tracheophyta</taxon>
        <taxon>Spermatophyta</taxon>
        <taxon>Magnoliopsida</taxon>
        <taxon>eudicotyledons</taxon>
        <taxon>Gunneridae</taxon>
        <taxon>Pentapetalae</taxon>
        <taxon>rosids</taxon>
        <taxon>fabids</taxon>
        <taxon>Fabales</taxon>
        <taxon>Fabaceae</taxon>
        <taxon>Papilionoideae</taxon>
        <taxon>50 kb inversion clade</taxon>
        <taxon>NPAAA clade</taxon>
        <taxon>indigoferoid/millettioid clade</taxon>
        <taxon>Phaseoleae</taxon>
        <taxon>Vigna</taxon>
    </lineage>
</organism>
<dbReference type="AlphaFoldDB" id="A0A4D6M7M1"/>
<dbReference type="EMBL" id="CP039350">
    <property type="protein sequence ID" value="QCD96558.1"/>
    <property type="molecule type" value="Genomic_DNA"/>
</dbReference>
<proteinExistence type="predicted"/>
<protein>
    <submittedName>
        <fullName evidence="2">Uncharacterized protein</fullName>
    </submittedName>
</protein>
<evidence type="ECO:0000256" key="1">
    <source>
        <dbReference type="SAM" id="MobiDB-lite"/>
    </source>
</evidence>
<name>A0A4D6M7M1_VIGUN</name>
<keyword evidence="3" id="KW-1185">Reference proteome</keyword>
<feature type="compositionally biased region" description="Low complexity" evidence="1">
    <location>
        <begin position="1"/>
        <end position="14"/>
    </location>
</feature>
<evidence type="ECO:0000313" key="3">
    <source>
        <dbReference type="Proteomes" id="UP000501690"/>
    </source>
</evidence>
<dbReference type="Proteomes" id="UP000501690">
    <property type="component" value="Linkage Group LG6"/>
</dbReference>
<accession>A0A4D6M7M1</accession>
<evidence type="ECO:0000313" key="2">
    <source>
        <dbReference type="EMBL" id="QCD96558.1"/>
    </source>
</evidence>
<gene>
    <name evidence="2" type="ORF">DEO72_LG6g1264</name>
</gene>
<reference evidence="2 3" key="1">
    <citation type="submission" date="2019-04" db="EMBL/GenBank/DDBJ databases">
        <title>An improved genome assembly and genetic linkage map for asparagus bean, Vigna unguiculata ssp. sesquipedialis.</title>
        <authorList>
            <person name="Xia Q."/>
            <person name="Zhang R."/>
            <person name="Dong Y."/>
        </authorList>
    </citation>
    <scope>NUCLEOTIDE SEQUENCE [LARGE SCALE GENOMIC DNA]</scope>
    <source>
        <tissue evidence="2">Leaf</tissue>
    </source>
</reference>